<dbReference type="AlphaFoldDB" id="A0AAV5G9X5"/>
<dbReference type="GO" id="GO:0035091">
    <property type="term" value="F:phosphatidylinositol binding"/>
    <property type="evidence" value="ECO:0007669"/>
    <property type="project" value="TreeGrafter"/>
</dbReference>
<feature type="region of interest" description="Disordered" evidence="1">
    <location>
        <begin position="1"/>
        <end position="26"/>
    </location>
</feature>
<dbReference type="PANTHER" id="PTHR15629">
    <property type="entry name" value="SH3YL1 PROTEIN"/>
    <property type="match status" value="1"/>
</dbReference>
<name>A0AAV5G9X5_9BASI</name>
<keyword evidence="4" id="KW-1185">Reference proteome</keyword>
<comment type="caution">
    <text evidence="3">The sequence shown here is derived from an EMBL/GenBank/DDBJ whole genome shotgun (WGS) entry which is preliminary data.</text>
</comment>
<dbReference type="InterPro" id="IPR051702">
    <property type="entry name" value="SH3_domain_YSC84-like"/>
</dbReference>
<feature type="region of interest" description="Disordered" evidence="1">
    <location>
        <begin position="312"/>
        <end position="434"/>
    </location>
</feature>
<evidence type="ECO:0000259" key="2">
    <source>
        <dbReference type="Pfam" id="PF04366"/>
    </source>
</evidence>
<sequence>MSAPPPPRRTVASPAPSTSAEPVKQGWKDKAKGWGLKGFDKAMIVSDKIGVHANNLAKQVGGERIWPTTGDFAEEIAKCCRILRAFTVDGIERTVEETDAKGLKKKGKTFLKIPAKLIQQAKGIVIYTSFRTGVAPFGGAGGGGVILARLPDGSWSAPSAIAPGNFSAGLMLGLDIFDAVLLINTDAAMETFLSHKVTLGGEVGVTAGIYGAGGVAEAGVTDRSPVYSYVKARGLYAGVEALAQAYLCRFDENERVYGCMGVTQKEILTGHFRPTPEAAPLYEALRAAESGAAQRAHGAEFEFEQPYATHDAAHSGATPVPGTPVGESLEDPATAPPPDYAVPPMGDEVVDGKKRSTPPELPARGPPPSLPPRGAPAADTSTASGDSEAQAQLTTFEREEQQQYENDLAAAMEESLKVDGEGWQAPPQLPPKKD</sequence>
<dbReference type="Proteomes" id="UP001342314">
    <property type="component" value="Unassembled WGS sequence"/>
</dbReference>
<dbReference type="InterPro" id="IPR007461">
    <property type="entry name" value="Ysc84_actin-binding"/>
</dbReference>
<accession>A0AAV5G9X5</accession>
<reference evidence="3 4" key="1">
    <citation type="submission" date="2021-12" db="EMBL/GenBank/DDBJ databases">
        <title>High titer production of polyol ester of fatty acids by Rhodotorula paludigena BS15 towards product separation-free biomass refinery.</title>
        <authorList>
            <person name="Mano J."/>
            <person name="Ono H."/>
            <person name="Tanaka T."/>
            <person name="Naito K."/>
            <person name="Sushida H."/>
            <person name="Ike M."/>
            <person name="Tokuyasu K."/>
            <person name="Kitaoka M."/>
        </authorList>
    </citation>
    <scope>NUCLEOTIDE SEQUENCE [LARGE SCALE GENOMIC DNA]</scope>
    <source>
        <strain evidence="3 4">BS15</strain>
    </source>
</reference>
<dbReference type="EMBL" id="BQKY01000004">
    <property type="protein sequence ID" value="GJN89345.1"/>
    <property type="molecule type" value="Genomic_DNA"/>
</dbReference>
<evidence type="ECO:0000313" key="3">
    <source>
        <dbReference type="EMBL" id="GJN89345.1"/>
    </source>
</evidence>
<evidence type="ECO:0000313" key="4">
    <source>
        <dbReference type="Proteomes" id="UP001342314"/>
    </source>
</evidence>
<dbReference type="PANTHER" id="PTHR15629:SF40">
    <property type="entry name" value="YSC84 ACTIN-BINDING DOMAIN-CONTAINING PROTEIN"/>
    <property type="match status" value="1"/>
</dbReference>
<gene>
    <name evidence="3" type="ORF">Rhopal_002325-T1</name>
</gene>
<protein>
    <recommendedName>
        <fullName evidence="2">Ysc84 actin-binding domain-containing protein</fullName>
    </recommendedName>
</protein>
<feature type="compositionally biased region" description="Pro residues" evidence="1">
    <location>
        <begin position="359"/>
        <end position="374"/>
    </location>
</feature>
<organism evidence="3 4">
    <name type="scientific">Rhodotorula paludigena</name>
    <dbReference type="NCBI Taxonomy" id="86838"/>
    <lineage>
        <taxon>Eukaryota</taxon>
        <taxon>Fungi</taxon>
        <taxon>Dikarya</taxon>
        <taxon>Basidiomycota</taxon>
        <taxon>Pucciniomycotina</taxon>
        <taxon>Microbotryomycetes</taxon>
        <taxon>Sporidiobolales</taxon>
        <taxon>Sporidiobolaceae</taxon>
        <taxon>Rhodotorula</taxon>
    </lineage>
</organism>
<dbReference type="CDD" id="cd11524">
    <property type="entry name" value="SYLF"/>
    <property type="match status" value="1"/>
</dbReference>
<feature type="domain" description="Ysc84 actin-binding" evidence="2">
    <location>
        <begin position="165"/>
        <end position="288"/>
    </location>
</feature>
<feature type="compositionally biased region" description="Polar residues" evidence="1">
    <location>
        <begin position="379"/>
        <end position="395"/>
    </location>
</feature>
<dbReference type="Pfam" id="PF04366">
    <property type="entry name" value="Ysc84"/>
    <property type="match status" value="1"/>
</dbReference>
<evidence type="ECO:0000256" key="1">
    <source>
        <dbReference type="SAM" id="MobiDB-lite"/>
    </source>
</evidence>
<proteinExistence type="predicted"/>